<evidence type="ECO:0000256" key="10">
    <source>
        <dbReference type="ARBA" id="ARBA00023136"/>
    </source>
</evidence>
<dbReference type="Pfam" id="PF02518">
    <property type="entry name" value="HATPase_c"/>
    <property type="match status" value="1"/>
</dbReference>
<evidence type="ECO:0000256" key="11">
    <source>
        <dbReference type="SAM" id="Phobius"/>
    </source>
</evidence>
<protein>
    <recommendedName>
        <fullName evidence="3">histidine kinase</fullName>
        <ecNumber evidence="3">2.7.13.3</ecNumber>
    </recommendedName>
</protein>
<evidence type="ECO:0000256" key="8">
    <source>
        <dbReference type="ARBA" id="ARBA00022989"/>
    </source>
</evidence>
<feature type="domain" description="Histidine kinase" evidence="12">
    <location>
        <begin position="211"/>
        <end position="422"/>
    </location>
</feature>
<feature type="transmembrane region" description="Helical" evidence="11">
    <location>
        <begin position="12"/>
        <end position="30"/>
    </location>
</feature>
<dbReference type="PRINTS" id="PR00344">
    <property type="entry name" value="BCTRLSENSOR"/>
</dbReference>
<dbReference type="Gene3D" id="1.10.287.130">
    <property type="match status" value="1"/>
</dbReference>
<evidence type="ECO:0000256" key="9">
    <source>
        <dbReference type="ARBA" id="ARBA00023012"/>
    </source>
</evidence>
<evidence type="ECO:0000256" key="3">
    <source>
        <dbReference type="ARBA" id="ARBA00012438"/>
    </source>
</evidence>
<keyword evidence="7 13" id="KW-0418">Kinase</keyword>
<dbReference type="InterPro" id="IPR036890">
    <property type="entry name" value="HATPase_C_sf"/>
</dbReference>
<dbReference type="Gene3D" id="6.10.340.10">
    <property type="match status" value="1"/>
</dbReference>
<keyword evidence="4" id="KW-0597">Phosphoprotein</keyword>
<evidence type="ECO:0000256" key="7">
    <source>
        <dbReference type="ARBA" id="ARBA00022777"/>
    </source>
</evidence>
<comment type="subcellular location">
    <subcellularLocation>
        <location evidence="2">Membrane</location>
        <topology evidence="2">Multi-pass membrane protein</topology>
    </subcellularLocation>
</comment>
<reference evidence="13 14" key="1">
    <citation type="submission" date="2019-08" db="EMBL/GenBank/DDBJ databases">
        <title>Complete genome sequence of Arcobacter acticola.</title>
        <authorList>
            <person name="Miller W."/>
        </authorList>
    </citation>
    <scope>NUCLEOTIDE SEQUENCE [LARGE SCALE GENOMIC DNA]</scope>
    <source>
        <strain evidence="13 14">KCTC 52212</strain>
    </source>
</reference>
<dbReference type="EC" id="2.7.13.3" evidence="3"/>
<keyword evidence="10 11" id="KW-0472">Membrane</keyword>
<dbReference type="CDD" id="cd00075">
    <property type="entry name" value="HATPase"/>
    <property type="match status" value="1"/>
</dbReference>
<dbReference type="PROSITE" id="PS50109">
    <property type="entry name" value="HIS_KIN"/>
    <property type="match status" value="1"/>
</dbReference>
<dbReference type="SMART" id="SM00387">
    <property type="entry name" value="HATPase_c"/>
    <property type="match status" value="1"/>
</dbReference>
<evidence type="ECO:0000313" key="13">
    <source>
        <dbReference type="EMBL" id="QKE27783.1"/>
    </source>
</evidence>
<accession>A0A6M8E952</accession>
<dbReference type="AlphaFoldDB" id="A0A6M8E952"/>
<dbReference type="SMART" id="SM00388">
    <property type="entry name" value="HisKA"/>
    <property type="match status" value="1"/>
</dbReference>
<keyword evidence="8 11" id="KW-1133">Transmembrane helix</keyword>
<dbReference type="PANTHER" id="PTHR45436:SF15">
    <property type="entry name" value="SENSOR HISTIDINE KINASE CUSS"/>
    <property type="match status" value="1"/>
</dbReference>
<dbReference type="PANTHER" id="PTHR45436">
    <property type="entry name" value="SENSOR HISTIDINE KINASE YKOH"/>
    <property type="match status" value="1"/>
</dbReference>
<gene>
    <name evidence="13" type="primary">cosS</name>
    <name evidence="13" type="ORF">AACT_0576</name>
</gene>
<evidence type="ECO:0000256" key="2">
    <source>
        <dbReference type="ARBA" id="ARBA00004141"/>
    </source>
</evidence>
<dbReference type="Pfam" id="PF00512">
    <property type="entry name" value="HisKA"/>
    <property type="match status" value="1"/>
</dbReference>
<evidence type="ECO:0000256" key="1">
    <source>
        <dbReference type="ARBA" id="ARBA00000085"/>
    </source>
</evidence>
<dbReference type="InterPro" id="IPR005467">
    <property type="entry name" value="His_kinase_dom"/>
</dbReference>
<dbReference type="InterPro" id="IPR004358">
    <property type="entry name" value="Sig_transdc_His_kin-like_C"/>
</dbReference>
<evidence type="ECO:0000313" key="14">
    <source>
        <dbReference type="Proteomes" id="UP000503483"/>
    </source>
</evidence>
<evidence type="ECO:0000256" key="4">
    <source>
        <dbReference type="ARBA" id="ARBA00022553"/>
    </source>
</evidence>
<dbReference type="InterPro" id="IPR050428">
    <property type="entry name" value="TCS_sensor_his_kinase"/>
</dbReference>
<keyword evidence="5" id="KW-0808">Transferase</keyword>
<dbReference type="SUPFAM" id="SSF55874">
    <property type="entry name" value="ATPase domain of HSP90 chaperone/DNA topoisomerase II/histidine kinase"/>
    <property type="match status" value="1"/>
</dbReference>
<feature type="transmembrane region" description="Helical" evidence="11">
    <location>
        <begin position="131"/>
        <end position="154"/>
    </location>
</feature>
<dbReference type="Gene3D" id="3.30.565.10">
    <property type="entry name" value="Histidine kinase-like ATPase, C-terminal domain"/>
    <property type="match status" value="1"/>
</dbReference>
<evidence type="ECO:0000259" key="12">
    <source>
        <dbReference type="PROSITE" id="PS50109"/>
    </source>
</evidence>
<keyword evidence="6 11" id="KW-0812">Transmembrane</keyword>
<organism evidence="13 14">
    <name type="scientific">Arcobacter acticola</name>
    <dbReference type="NCBI Taxonomy" id="1849015"/>
    <lineage>
        <taxon>Bacteria</taxon>
        <taxon>Pseudomonadati</taxon>
        <taxon>Campylobacterota</taxon>
        <taxon>Epsilonproteobacteria</taxon>
        <taxon>Campylobacterales</taxon>
        <taxon>Arcobacteraceae</taxon>
        <taxon>Arcobacter</taxon>
    </lineage>
</organism>
<dbReference type="SUPFAM" id="SSF47384">
    <property type="entry name" value="Homodimeric domain of signal transducing histidine kinase"/>
    <property type="match status" value="1"/>
</dbReference>
<comment type="catalytic activity">
    <reaction evidence="1">
        <text>ATP + protein L-histidine = ADP + protein N-phospho-L-histidine.</text>
        <dbReference type="EC" id="2.7.13.3"/>
    </reaction>
</comment>
<dbReference type="InterPro" id="IPR003594">
    <property type="entry name" value="HATPase_dom"/>
</dbReference>
<name>A0A6M8E952_9BACT</name>
<dbReference type="GO" id="GO:0000155">
    <property type="term" value="F:phosphorelay sensor kinase activity"/>
    <property type="evidence" value="ECO:0007669"/>
    <property type="project" value="InterPro"/>
</dbReference>
<dbReference type="InterPro" id="IPR003661">
    <property type="entry name" value="HisK_dim/P_dom"/>
</dbReference>
<sequence>MESKSIYRQFYTKLIIATSLFIITLSFIFYEYARSTVYDDIQQNMLSHAKQLYKASLSTKNLEPVENDNLTINLVTNSILLNYQFQNYQRGGDYYIKLLYPFDLENKQFLQIIRNISLERELLYSVIFKNLFILAIPGFLLMLLYSLAVSKSLLKPIIQINKKLSNMDENSLTQIDKKDLPIEFHSLANSINSLTNRIETYVKFKKELFIGAAHELKTPLAVMKLKNEVTLKKKREIEKYEETLKLTIKSIDDMNIMISSILDIGRTEGAQFEQNIELDLVEYIKKKANDYRMLSAQKNIIITFFSNVNHLNTSIQLTLFNQILQNFVQNAIKFTPNEKSIAIRLKKTKDEIIITVTDEGIGINENVDLFAPFKRIGNQSGVGLGLFLAKNAADALRAKITLENRNDGKTGCIAKLVLNNTSKAID</sequence>
<keyword evidence="9" id="KW-0902">Two-component regulatory system</keyword>
<dbReference type="RefSeq" id="WP_172124813.1">
    <property type="nucleotide sequence ID" value="NZ_CP042652.1"/>
</dbReference>
<dbReference type="CDD" id="cd00082">
    <property type="entry name" value="HisKA"/>
    <property type="match status" value="1"/>
</dbReference>
<dbReference type="EMBL" id="CP042652">
    <property type="protein sequence ID" value="QKE27783.1"/>
    <property type="molecule type" value="Genomic_DNA"/>
</dbReference>
<dbReference type="GO" id="GO:0005886">
    <property type="term" value="C:plasma membrane"/>
    <property type="evidence" value="ECO:0007669"/>
    <property type="project" value="TreeGrafter"/>
</dbReference>
<evidence type="ECO:0000256" key="6">
    <source>
        <dbReference type="ARBA" id="ARBA00022692"/>
    </source>
</evidence>
<keyword evidence="14" id="KW-1185">Reference proteome</keyword>
<proteinExistence type="predicted"/>
<dbReference type="InterPro" id="IPR036097">
    <property type="entry name" value="HisK_dim/P_sf"/>
</dbReference>
<evidence type="ECO:0000256" key="5">
    <source>
        <dbReference type="ARBA" id="ARBA00022679"/>
    </source>
</evidence>
<dbReference type="Proteomes" id="UP000503483">
    <property type="component" value="Chromosome"/>
</dbReference>
<dbReference type="KEGG" id="paco:AACT_0576"/>